<keyword evidence="2" id="KW-0596">Phosphopantetheine</keyword>
<keyword evidence="8" id="KW-1185">Reference proteome</keyword>
<dbReference type="Gene3D" id="3.40.50.12780">
    <property type="entry name" value="N-terminal domain of ligase-like"/>
    <property type="match status" value="1"/>
</dbReference>
<accession>A0ABW5HZK5</accession>
<reference evidence="8" key="1">
    <citation type="journal article" date="2019" name="Int. J. Syst. Evol. Microbiol.">
        <title>The Global Catalogue of Microorganisms (GCM) 10K type strain sequencing project: providing services to taxonomists for standard genome sequencing and annotation.</title>
        <authorList>
            <consortium name="The Broad Institute Genomics Platform"/>
            <consortium name="The Broad Institute Genome Sequencing Center for Infectious Disease"/>
            <person name="Wu L."/>
            <person name="Ma J."/>
        </authorList>
    </citation>
    <scope>NUCLEOTIDE SEQUENCE [LARGE SCALE GENOMIC DNA]</scope>
    <source>
        <strain evidence="8">CGMCC 4.7638</strain>
    </source>
</reference>
<dbReference type="InterPro" id="IPR036736">
    <property type="entry name" value="ACP-like_sf"/>
</dbReference>
<dbReference type="Gene3D" id="3.30.300.30">
    <property type="match status" value="2"/>
</dbReference>
<name>A0ABW5HZK5_9PSEU</name>
<dbReference type="InterPro" id="IPR020806">
    <property type="entry name" value="PKS_PP-bd"/>
</dbReference>
<dbReference type="SUPFAM" id="SSF56801">
    <property type="entry name" value="Acetyl-CoA synthetase-like"/>
    <property type="match status" value="2"/>
</dbReference>
<feature type="domain" description="Carrier" evidence="6">
    <location>
        <begin position="947"/>
        <end position="1021"/>
    </location>
</feature>
<dbReference type="Gene3D" id="1.10.1200.10">
    <property type="entry name" value="ACP-like"/>
    <property type="match status" value="2"/>
</dbReference>
<evidence type="ECO:0000256" key="4">
    <source>
        <dbReference type="ARBA" id="ARBA00022737"/>
    </source>
</evidence>
<dbReference type="PROSITE" id="PS00012">
    <property type="entry name" value="PHOSPHOPANTETHEINE"/>
    <property type="match status" value="1"/>
</dbReference>
<dbReference type="InterPro" id="IPR010071">
    <property type="entry name" value="AA_adenyl_dom"/>
</dbReference>
<sequence length="3287" mass="351305">MSTALATLELTSAQLGIWNAQRLEPDSPYYLVGDVIEISGAPVDVAALAEAIRATAEEAESLRLRVLDTPDGPRQTVSAEPVPLPEIVDLQGESDPLAAAHARVAAERQRVAEACRGMLDRALFSHLILRLSDTEVWFTQLGHHLVFDGYTAAMLARRTAARYTAAVRGEEVPPSTFGRFADLVDADRAYRMSERFTKDRAYWCDRFTPMPELAEDASAAGLPEATFTARAELTADEVAGLAELGKRAGTTWGDALIASYAAFLHRVLGTADVVFAVPLMCRVGAALRTPAMAVNVLPLRVRVQPGDRPEELTARVAEALREMRAHQRYRGENLPQDLAVPGAGALLHGRGINLKAFDLELAFGEARGTMRNVAGGPPEDMGLSVLPTTGGGLLLGFEVDARSQDQAGVDAQLTALKALISAFTGADAPVVGGVDLVPDVDALLAEWSTPAIAAPEVREGLLEGIRFPQGALHGQTALVCGDERLTGDEVLDRVHRLARALRARGVGADDVVALALPRSVDLVVALLAVLDAGAAFLPLDLAHPAERLRSLVAEVTPKLAITDSDLLPGVPQLRLDEPLVQTEIDGYSAAELSDVDRHPEHLAYVIFTSGSTGQPKGVLVRSGGLETLLRNHRATTVAETAQGWRLRVAHTYSFAFDSAIEQLLWMLCGHELHVYDTETARDVDALHAAFLRDRIDVIDTTPSMAAPLLDAGSLDPALLVLGGEATPPALWQRVASSGIRARNIYGPTEATVDGASAPITGAEPVIGFAVPGTRAYVLDAALRPVLPGSRGELYLAGPHLARGYVGRPGGTAERFVADPFGPPGERMYRTGDVVRWLPGRGLEYLGRRDGQVKIRGHRVELGEVEGALGAVPGVRAAAAAVRGPRLIGYVVGAGLVAEDVRATLAQRLPEAMVPAAVVVLDELPVTGNGKLDRAALPAPAAADGGREPQTERERLLCAAIAEVIGVERVAVDDDFFALGGDSITAISVSSRLRAHGLDLRPRDLLARRSFAALAAASRDLSEPDSEPDEPIGEVPAPPIVRTLFDLNPDLDAIVGYAQWTVLRVDGPVPGLCEGVQAILDHHDVLRLRVESDGSLVIRPRGAVAASVREETGNPAEAAERLASELDPRAGEMLRVALVGDQLVIVVHHLAIDGVSWRILLPDLQTACEGGVLEPVRTSWRRHALALAEQGASGARRGELEYWRSAQKSKLDPRRDTVATAHRSVTVASEEESTAILTTLPAAYRAGVDEVLLAALVLTLRGDEDALTVTMEGHGREGLDLARTVGWFTAEYPVHIELSGVDTLDRLLRAVKEARRAVPDGGVGFGVLRYLDPGAEFTPEMPDVLLNYLGRFTPLSGGWQLPDEDPFAVIEPPAKALEQVLALNCFVREDSVPRIAVEWTAASRVLPPEEVERLQEAWDAALAALAKHARETAGGLTPSDLPLVKLTQDDIDALEQQGPLADVLPATPLQAGLSFHTLTRGGPDVYTVQAVTRLEGQLDPDRMRAAAGELLRRHPALRVHLHTTAAGEVVQVVPAEVHLDWRHVEHPENAGGECAAELTRPFDPAVPPLIRFLLLTLGPAEHRLVLTIHHALLDGWSMPLVGRALLATYAELGGGPAAPVAPSLTEYHRVLAARDHDAAVEAWQTALAGLEEGTRLAPATTESTSDRPQRIWVGLGAEFSEQLRVFARERGVTSTAVFQTAWGVLLARLTGRQDVVFGCPVSGRPSDVPGVEAMIGQLGTTIPVRVTFAPSDPAAELLARVQDENARLTDHHHLGLPDIQRAAGVGDLFDTMLVMENFPLSSREREPLAPGLDLAGVDITDATHYPLTVIVLPGDEIAIGLGYQPNSFDEPTVEAYGRWLTTLLHEIVADPHQPIARLRSLGTEEETALLQRGTGPEPEREAGTCLEEFARWVRETPDAEAVVCRDRRLTYAELDRKANQLAHALHAAGVREQDPVAVLLERDIELVVALFGVLKAGAVHVPMDPAYPAERLAHLVKDSAPAAVVSTSDPGFGIPVIDPVVLNGPSTWDEAVPSPDSLAYVIYTSGTTGKPKGVAITHRGLPSLVALQEDIVGIRHGERYLHFASTSFDVSYWQFFLPLLSGGTSVIAPEEVRGSGDDLLAYAAQHRVTGLNLLPSFLSAIPDDATVDQEVFFVVGAERLDPELAHRWGGRRALFNAYGPTEVTINSVTWVYSADDPGPLPIGRPDPQVRAYVLDAGLRPVGTGVTGELYLAGPKLARGYVNRPGQTAERFVADPFGAPGDRMYRTGDLVRWRPDGQLVFLGRADHQVKLRGFRIEPGEIESALARHPDVRAAVVLVREDRPGDRRLVGYVVPVDGADPDPAALREYLAAELPAHMVPSAVLSLERLPLGPSGKLDRAALPAPGPRNVAAARQPATEAETVLLQVVRELLGPDITIDDGFLDAGGDSIASLRLVARARREGLHLTARDVFEGGTIAGIAARCGDKTGVVSPDLTPAVGDAPLTPVMRELLERAGSDADGFCQWVEVCVPSGGDVPKWRAALDAVLERHDVLRSHLAGEVLRVPEPGTVTGADVLMVVPAGEDADLRALLDDQIAAVRSTMDPRTGPMLRAVWVDAGPARPGRLALVAHHLVVDAVSWRILLDDLEQAYLGHQLADRGPSFLGWARALVAAKSAREVESPHWQRVSASARAVSGSARHHEIEMSAEVTQAVLTTLPGAYRTGPDTVLLTAFARAYQAWRGSELLVALESHGRPDHTPDFAGAVDLSRTVGWFTAMYPARITPPAGETAIAAVRDQLRAAGDGLGFGILGGTSTGADVSWNYLGRFEAAPQAETPWQRPPDADPLGSAGGPLGHALMVNAMVRDDRLAVRFTWPSSEFSADEVAALGAAFQQELAALAAAVPAGELLPLTPLQELILRESRAADEDPYPVQAAFSLAGALDVPALEAAANALVRRHPNLGAVFPAGHEVQVLPTEPRVGFRVRSVADDVERLLAEDLAEPFDLAGGPLLRVTVLRRGPDRHELVVTSHHLLSDGWSAPRILAELFAGYSGESLPEAVPVSRYTRWLAARDHAVSGHAWRAELAGLPPRELLSGRSAAAEPELFTVDAELVSALTRAGAEHGVTAGTLLQGAWAAVLAARAGVADVAFGAMVSGRTSEVDSVEEILGLLANTVPVRVRFTGTVAETLAKTQSRQQELLAHQHVGLAELCALTGQDRLFDSLVVFENYPVDPAKLREPAPGLTITGTRFRERTHYPMTVTVVPELAGGWSGVFGYQAGILSAAEARSLVADLLRFLAELPSRLDEDAGEWLR</sequence>
<protein>
    <submittedName>
        <fullName evidence="7">Amino acid adenylation domain-containing protein</fullName>
    </submittedName>
</protein>
<dbReference type="PROSITE" id="PS50075">
    <property type="entry name" value="CARRIER"/>
    <property type="match status" value="2"/>
</dbReference>
<dbReference type="Gene3D" id="2.30.38.10">
    <property type="entry name" value="Luciferase, Domain 3"/>
    <property type="match status" value="1"/>
</dbReference>
<dbReference type="PROSITE" id="PS00455">
    <property type="entry name" value="AMP_BINDING"/>
    <property type="match status" value="2"/>
</dbReference>
<evidence type="ECO:0000256" key="1">
    <source>
        <dbReference type="ARBA" id="ARBA00001957"/>
    </source>
</evidence>
<comment type="cofactor">
    <cofactor evidence="1">
        <name>pantetheine 4'-phosphate</name>
        <dbReference type="ChEBI" id="CHEBI:47942"/>
    </cofactor>
</comment>
<keyword evidence="3" id="KW-0597">Phosphoprotein</keyword>
<comment type="caution">
    <text evidence="7">The sequence shown here is derived from an EMBL/GenBank/DDBJ whole genome shotgun (WGS) entry which is preliminary data.</text>
</comment>
<dbReference type="InterPro" id="IPR020845">
    <property type="entry name" value="AMP-binding_CS"/>
</dbReference>
<dbReference type="NCBIfam" id="TIGR01733">
    <property type="entry name" value="AA-adenyl-dom"/>
    <property type="match status" value="2"/>
</dbReference>
<feature type="domain" description="Carrier" evidence="6">
    <location>
        <begin position="2392"/>
        <end position="2465"/>
    </location>
</feature>
<dbReference type="InterPro" id="IPR023213">
    <property type="entry name" value="CAT-like_dom_sf"/>
</dbReference>
<evidence type="ECO:0000256" key="2">
    <source>
        <dbReference type="ARBA" id="ARBA00022450"/>
    </source>
</evidence>
<dbReference type="SUPFAM" id="SSF47336">
    <property type="entry name" value="ACP-like"/>
    <property type="match status" value="2"/>
</dbReference>
<dbReference type="EMBL" id="JBHUKQ010000011">
    <property type="protein sequence ID" value="MFD2482126.1"/>
    <property type="molecule type" value="Genomic_DNA"/>
</dbReference>
<proteinExistence type="predicted"/>
<dbReference type="RefSeq" id="WP_344279593.1">
    <property type="nucleotide sequence ID" value="NZ_BAAAHV010000016.1"/>
</dbReference>
<dbReference type="Proteomes" id="UP001597542">
    <property type="component" value="Unassembled WGS sequence"/>
</dbReference>
<dbReference type="InterPro" id="IPR000873">
    <property type="entry name" value="AMP-dep_synth/lig_dom"/>
</dbReference>
<dbReference type="InterPro" id="IPR001242">
    <property type="entry name" value="Condensation_dom"/>
</dbReference>
<dbReference type="SMART" id="SM00823">
    <property type="entry name" value="PKS_PP"/>
    <property type="match status" value="2"/>
</dbReference>
<evidence type="ECO:0000259" key="6">
    <source>
        <dbReference type="PROSITE" id="PS50075"/>
    </source>
</evidence>
<dbReference type="CDD" id="cd05930">
    <property type="entry name" value="A_NRPS"/>
    <property type="match status" value="2"/>
</dbReference>
<dbReference type="InterPro" id="IPR006162">
    <property type="entry name" value="Ppantetheine_attach_site"/>
</dbReference>
<dbReference type="Gene3D" id="3.40.50.980">
    <property type="match status" value="2"/>
</dbReference>
<dbReference type="InterPro" id="IPR025110">
    <property type="entry name" value="AMP-bd_C"/>
</dbReference>
<dbReference type="Pfam" id="PF13193">
    <property type="entry name" value="AMP-binding_C"/>
    <property type="match status" value="2"/>
</dbReference>
<dbReference type="InterPro" id="IPR009081">
    <property type="entry name" value="PP-bd_ACP"/>
</dbReference>
<evidence type="ECO:0000256" key="3">
    <source>
        <dbReference type="ARBA" id="ARBA00022553"/>
    </source>
</evidence>
<dbReference type="Gene3D" id="3.30.559.30">
    <property type="entry name" value="Nonribosomal peptide synthetase, condensation domain"/>
    <property type="match status" value="5"/>
</dbReference>
<evidence type="ECO:0000313" key="7">
    <source>
        <dbReference type="EMBL" id="MFD2482126.1"/>
    </source>
</evidence>
<keyword evidence="5" id="KW-0045">Antibiotic biosynthesis</keyword>
<dbReference type="InterPro" id="IPR010060">
    <property type="entry name" value="NRPS_synth"/>
</dbReference>
<evidence type="ECO:0000256" key="5">
    <source>
        <dbReference type="ARBA" id="ARBA00023194"/>
    </source>
</evidence>
<keyword evidence="4" id="KW-0677">Repeat</keyword>
<dbReference type="PANTHER" id="PTHR45527:SF1">
    <property type="entry name" value="FATTY ACID SYNTHASE"/>
    <property type="match status" value="1"/>
</dbReference>
<organism evidence="7 8">
    <name type="scientific">Amycolatopsis albidoflavus</name>
    <dbReference type="NCBI Taxonomy" id="102226"/>
    <lineage>
        <taxon>Bacteria</taxon>
        <taxon>Bacillati</taxon>
        <taxon>Actinomycetota</taxon>
        <taxon>Actinomycetes</taxon>
        <taxon>Pseudonocardiales</taxon>
        <taxon>Pseudonocardiaceae</taxon>
        <taxon>Amycolatopsis</taxon>
    </lineage>
</organism>
<dbReference type="NCBIfam" id="TIGR01720">
    <property type="entry name" value="NRPS-para261"/>
    <property type="match status" value="1"/>
</dbReference>
<dbReference type="InterPro" id="IPR045851">
    <property type="entry name" value="AMP-bd_C_sf"/>
</dbReference>
<dbReference type="PANTHER" id="PTHR45527">
    <property type="entry name" value="NONRIBOSOMAL PEPTIDE SYNTHETASE"/>
    <property type="match status" value="1"/>
</dbReference>
<dbReference type="Pfam" id="PF00501">
    <property type="entry name" value="AMP-binding"/>
    <property type="match status" value="2"/>
</dbReference>
<dbReference type="Pfam" id="PF00668">
    <property type="entry name" value="Condensation"/>
    <property type="match status" value="5"/>
</dbReference>
<gene>
    <name evidence="7" type="ORF">ACFSUT_17700</name>
</gene>
<dbReference type="InterPro" id="IPR042099">
    <property type="entry name" value="ANL_N_sf"/>
</dbReference>
<dbReference type="Pfam" id="PF00550">
    <property type="entry name" value="PP-binding"/>
    <property type="match status" value="2"/>
</dbReference>
<dbReference type="Gene3D" id="3.30.559.10">
    <property type="entry name" value="Chloramphenicol acetyltransferase-like domain"/>
    <property type="match status" value="5"/>
</dbReference>
<evidence type="ECO:0000313" key="8">
    <source>
        <dbReference type="Proteomes" id="UP001597542"/>
    </source>
</evidence>
<dbReference type="SUPFAM" id="SSF52777">
    <property type="entry name" value="CoA-dependent acyltransferases"/>
    <property type="match status" value="10"/>
</dbReference>